<dbReference type="InterPro" id="IPR000847">
    <property type="entry name" value="LysR_HTH_N"/>
</dbReference>
<dbReference type="RefSeq" id="WP_044483223.1">
    <property type="nucleotide sequence ID" value="NZ_KK328284.1"/>
</dbReference>
<dbReference type="PANTHER" id="PTHR30293">
    <property type="entry name" value="TRANSCRIPTIONAL REGULATORY PROTEIN NAC-RELATED"/>
    <property type="match status" value="1"/>
</dbReference>
<keyword evidence="4" id="KW-0010">Activator</keyword>
<feature type="domain" description="HTH lysR-type" evidence="8">
    <location>
        <begin position="1"/>
        <end position="58"/>
    </location>
</feature>
<name>A0A051UFM7_9MYCO</name>
<evidence type="ECO:0000256" key="3">
    <source>
        <dbReference type="ARBA" id="ARBA00023125"/>
    </source>
</evidence>
<evidence type="ECO:0000259" key="8">
    <source>
        <dbReference type="PROSITE" id="PS50931"/>
    </source>
</evidence>
<sequence>MDTHRLKYFLRIAEEGSITRAAAVLGIAQPALSRQIRLLEEDLGITLFERTRRGVHLTEEGERLRSSTAAPLRQLELAVRYAGSPLARIERGLLFGMVPTTAGVLAAPLAASVGAAFPNVHFHIAVADTDDLVQRLLKGAIDLAVINPVSDDRLFFRHLLIEDLVLVGGPASDLSPANPVRFADLAKLPLVMPSAQTGIRNTLENTALRLKVALTARFSTDSVEVAKDLVESGLGYAVLPPAACGADAEAGRLRCAPICEPEINQQLGVAASSALELPREFATKIGVVLREEVARLTKSGFWPARFVPSPVWDPNVPDPQN</sequence>
<dbReference type="PROSITE" id="PS50931">
    <property type="entry name" value="HTH_LYSR"/>
    <property type="match status" value="1"/>
</dbReference>
<evidence type="ECO:0000256" key="5">
    <source>
        <dbReference type="ARBA" id="ARBA00023163"/>
    </source>
</evidence>
<comment type="similarity">
    <text evidence="1">Belongs to the LysR transcriptional regulatory family.</text>
</comment>
<evidence type="ECO:0000256" key="4">
    <source>
        <dbReference type="ARBA" id="ARBA00023159"/>
    </source>
</evidence>
<evidence type="ECO:0000313" key="10">
    <source>
        <dbReference type="Proteomes" id="UP000025947"/>
    </source>
</evidence>
<dbReference type="PATRIC" id="fig|1324261.3.peg.434"/>
<comment type="caution">
    <text evidence="9">The sequence shown here is derived from an EMBL/GenBank/DDBJ whole genome shotgun (WGS) entry which is preliminary data.</text>
</comment>
<dbReference type="EMBL" id="JLXW01000002">
    <property type="protein sequence ID" value="KBZ67880.1"/>
    <property type="molecule type" value="Genomic_DNA"/>
</dbReference>
<evidence type="ECO:0000256" key="1">
    <source>
        <dbReference type="ARBA" id="ARBA00009437"/>
    </source>
</evidence>
<dbReference type="InterPro" id="IPR005119">
    <property type="entry name" value="LysR_subst-bd"/>
</dbReference>
<keyword evidence="2" id="KW-0805">Transcription regulation</keyword>
<keyword evidence="10" id="KW-1185">Reference proteome</keyword>
<evidence type="ECO:0000256" key="6">
    <source>
        <dbReference type="ARBA" id="ARBA00040885"/>
    </source>
</evidence>
<protein>
    <recommendedName>
        <fullName evidence="6">Probable hydrogen peroxide-inducible genes activator</fullName>
    </recommendedName>
</protein>
<dbReference type="GO" id="GO:2000142">
    <property type="term" value="P:regulation of DNA-templated transcription initiation"/>
    <property type="evidence" value="ECO:0007669"/>
    <property type="project" value="TreeGrafter"/>
</dbReference>
<dbReference type="FunFam" id="1.10.10.10:FF:000001">
    <property type="entry name" value="LysR family transcriptional regulator"/>
    <property type="match status" value="1"/>
</dbReference>
<dbReference type="HOGENOM" id="CLU_039613_6_5_11"/>
<dbReference type="Pfam" id="PF03466">
    <property type="entry name" value="LysR_substrate"/>
    <property type="match status" value="1"/>
</dbReference>
<keyword evidence="5" id="KW-0804">Transcription</keyword>
<organism evidence="9 10">
    <name type="scientific">Mycobacterium [tuberculosis] TKK-01-0051</name>
    <dbReference type="NCBI Taxonomy" id="1324261"/>
    <lineage>
        <taxon>Bacteria</taxon>
        <taxon>Bacillati</taxon>
        <taxon>Actinomycetota</taxon>
        <taxon>Actinomycetes</taxon>
        <taxon>Mycobacteriales</taxon>
        <taxon>Mycobacteriaceae</taxon>
        <taxon>Mycobacterium</taxon>
        <taxon>Mycobacterium avium complex (MAC)</taxon>
    </lineage>
</organism>
<evidence type="ECO:0000256" key="2">
    <source>
        <dbReference type="ARBA" id="ARBA00023015"/>
    </source>
</evidence>
<dbReference type="Gene3D" id="1.10.10.10">
    <property type="entry name" value="Winged helix-like DNA-binding domain superfamily/Winged helix DNA-binding domain"/>
    <property type="match status" value="1"/>
</dbReference>
<dbReference type="SUPFAM" id="SSF53850">
    <property type="entry name" value="Periplasmic binding protein-like II"/>
    <property type="match status" value="1"/>
</dbReference>
<dbReference type="Pfam" id="PF00126">
    <property type="entry name" value="HTH_1"/>
    <property type="match status" value="1"/>
</dbReference>
<evidence type="ECO:0000256" key="7">
    <source>
        <dbReference type="ARBA" id="ARBA00056658"/>
    </source>
</evidence>
<dbReference type="Proteomes" id="UP000025947">
    <property type="component" value="Unassembled WGS sequence"/>
</dbReference>
<dbReference type="PANTHER" id="PTHR30293:SF0">
    <property type="entry name" value="NITROGEN ASSIMILATION REGULATORY PROTEIN NAC"/>
    <property type="match status" value="1"/>
</dbReference>
<evidence type="ECO:0000313" key="9">
    <source>
        <dbReference type="EMBL" id="KBZ67880.1"/>
    </source>
</evidence>
<dbReference type="Gene3D" id="3.40.190.290">
    <property type="match status" value="1"/>
</dbReference>
<dbReference type="PRINTS" id="PR00039">
    <property type="entry name" value="HTHLYSR"/>
</dbReference>
<keyword evidence="3" id="KW-0238">DNA-binding</keyword>
<accession>A0A051UFM7</accession>
<dbReference type="SUPFAM" id="SSF46785">
    <property type="entry name" value="Winged helix' DNA-binding domain"/>
    <property type="match status" value="1"/>
</dbReference>
<proteinExistence type="inferred from homology"/>
<comment type="function">
    <text evidence="7">Required for the induction the katG gene for catalase. Involved in the response to hydrogen peroxide.</text>
</comment>
<dbReference type="GO" id="GO:0003677">
    <property type="term" value="F:DNA binding"/>
    <property type="evidence" value="ECO:0007669"/>
    <property type="project" value="UniProtKB-KW"/>
</dbReference>
<dbReference type="GO" id="GO:0003700">
    <property type="term" value="F:DNA-binding transcription factor activity"/>
    <property type="evidence" value="ECO:0007669"/>
    <property type="project" value="InterPro"/>
</dbReference>
<dbReference type="InterPro" id="IPR036390">
    <property type="entry name" value="WH_DNA-bd_sf"/>
</dbReference>
<dbReference type="AlphaFoldDB" id="A0A051UFM7"/>
<reference evidence="9 10" key="1">
    <citation type="submission" date="2014-04" db="EMBL/GenBank/DDBJ databases">
        <title>The Genome Sequence of Mycobacterium tuberculosis TKK-01-0051.</title>
        <authorList>
            <consortium name="The Broad Institute Genomics Platform"/>
            <consortium name="The Broad Institute Genome Sequencing Center for Infectious Disease"/>
            <person name="Earl A.M."/>
            <person name="Cohen K."/>
            <person name="Pym A."/>
            <person name="Bishai W."/>
            <person name="Maharaj K."/>
            <person name="Desjardins C."/>
            <person name="Abeel T."/>
            <person name="Young S."/>
            <person name="Zeng Q."/>
            <person name="Gargeya S."/>
            <person name="Abouelleil A."/>
            <person name="Alvarado L."/>
            <person name="Chapman S.B."/>
            <person name="Gainer-Dewar J."/>
            <person name="Goldberg J."/>
            <person name="Griggs A."/>
            <person name="Gujja S."/>
            <person name="Hansen M."/>
            <person name="Howarth C."/>
            <person name="Imamovic A."/>
            <person name="Larimer J."/>
            <person name="Murphy C."/>
            <person name="Naylor J."/>
            <person name="Pearson M."/>
            <person name="Poon T.W."/>
            <person name="Priest M."/>
            <person name="Roberts A."/>
            <person name="Saif S."/>
            <person name="Shea T."/>
            <person name="Sykes S."/>
            <person name="Wortman J."/>
            <person name="Nusbaum C."/>
            <person name="Birren B."/>
        </authorList>
    </citation>
    <scope>NUCLEOTIDE SEQUENCE [LARGE SCALE GENOMIC DNA]</scope>
    <source>
        <strain evidence="9 10">TKK-01-0051</strain>
    </source>
</reference>
<dbReference type="InterPro" id="IPR036388">
    <property type="entry name" value="WH-like_DNA-bd_sf"/>
</dbReference>
<gene>
    <name evidence="9" type="ORF">K875_00425</name>
</gene>